<feature type="compositionally biased region" description="Polar residues" evidence="1">
    <location>
        <begin position="113"/>
        <end position="122"/>
    </location>
</feature>
<feature type="region of interest" description="Disordered" evidence="1">
    <location>
        <begin position="106"/>
        <end position="137"/>
    </location>
</feature>
<keyword evidence="3" id="KW-1185">Reference proteome</keyword>
<protein>
    <submittedName>
        <fullName evidence="2">Uncharacterized protein</fullName>
    </submittedName>
</protein>
<comment type="caution">
    <text evidence="2">The sequence shown here is derived from an EMBL/GenBank/DDBJ whole genome shotgun (WGS) entry which is preliminary data.</text>
</comment>
<name>A0A7Y9JDB2_9ACTN</name>
<evidence type="ECO:0000313" key="3">
    <source>
        <dbReference type="Proteomes" id="UP000529783"/>
    </source>
</evidence>
<dbReference type="RefSeq" id="WP_179841799.1">
    <property type="nucleotide sequence ID" value="NZ_BAAASW010000009.1"/>
</dbReference>
<evidence type="ECO:0000313" key="2">
    <source>
        <dbReference type="EMBL" id="NYD44181.1"/>
    </source>
</evidence>
<sequence length="137" mass="14930">MDPLVLAAATAVVGAMATDGWQQGRAAVVALWRRARPADAPAVEGELEAVREEVLAARESGDRAAEDGLVADWERRLRRLLAADPRIGAELRRLVDEELGPLLPEEERDRARTITQNATASGNGRIYQAGRDLHNRS</sequence>
<accession>A0A7Y9JDB2</accession>
<dbReference type="AlphaFoldDB" id="A0A7Y9JDB2"/>
<evidence type="ECO:0000256" key="1">
    <source>
        <dbReference type="SAM" id="MobiDB-lite"/>
    </source>
</evidence>
<dbReference type="Proteomes" id="UP000529783">
    <property type="component" value="Unassembled WGS sequence"/>
</dbReference>
<proteinExistence type="predicted"/>
<organism evidence="2 3">
    <name type="scientific">Actinomadura luteofluorescens</name>
    <dbReference type="NCBI Taxonomy" id="46163"/>
    <lineage>
        <taxon>Bacteria</taxon>
        <taxon>Bacillati</taxon>
        <taxon>Actinomycetota</taxon>
        <taxon>Actinomycetes</taxon>
        <taxon>Streptosporangiales</taxon>
        <taxon>Thermomonosporaceae</taxon>
        <taxon>Actinomadura</taxon>
    </lineage>
</organism>
<reference evidence="2 3" key="1">
    <citation type="submission" date="2020-07" db="EMBL/GenBank/DDBJ databases">
        <title>Sequencing the genomes of 1000 actinobacteria strains.</title>
        <authorList>
            <person name="Klenk H.-P."/>
        </authorList>
    </citation>
    <scope>NUCLEOTIDE SEQUENCE [LARGE SCALE GENOMIC DNA]</scope>
    <source>
        <strain evidence="2 3">DSM 40398</strain>
    </source>
</reference>
<gene>
    <name evidence="2" type="ORF">BJY14_000164</name>
</gene>
<dbReference type="EMBL" id="JACCBA010000001">
    <property type="protein sequence ID" value="NYD44181.1"/>
    <property type="molecule type" value="Genomic_DNA"/>
</dbReference>